<evidence type="ECO:0000313" key="11">
    <source>
        <dbReference type="EMBL" id="MCK6258541.1"/>
    </source>
</evidence>
<evidence type="ECO:0000259" key="10">
    <source>
        <dbReference type="Pfam" id="PF00155"/>
    </source>
</evidence>
<dbReference type="InterPro" id="IPR015421">
    <property type="entry name" value="PyrdxlP-dep_Trfase_major"/>
</dbReference>
<dbReference type="Gene3D" id="3.40.640.10">
    <property type="entry name" value="Type I PLP-dependent aspartate aminotransferase-like (Major domain)"/>
    <property type="match status" value="1"/>
</dbReference>
<dbReference type="RefSeq" id="WP_248253819.1">
    <property type="nucleotide sequence ID" value="NZ_JAIWJX010000002.1"/>
</dbReference>
<evidence type="ECO:0000256" key="9">
    <source>
        <dbReference type="ARBA" id="ARBA00048531"/>
    </source>
</evidence>
<dbReference type="InterPro" id="IPR005860">
    <property type="entry name" value="CobD"/>
</dbReference>
<comment type="pathway">
    <text evidence="3">Cofactor biosynthesis; adenosylcobalamin biosynthesis.</text>
</comment>
<dbReference type="EC" id="4.1.1.81" evidence="4"/>
<evidence type="ECO:0000256" key="8">
    <source>
        <dbReference type="ARBA" id="ARBA00029996"/>
    </source>
</evidence>
<dbReference type="InterPro" id="IPR015424">
    <property type="entry name" value="PyrdxlP-dep_Trfase"/>
</dbReference>
<proteinExistence type="predicted"/>
<dbReference type="CDD" id="cd00609">
    <property type="entry name" value="AAT_like"/>
    <property type="match status" value="1"/>
</dbReference>
<gene>
    <name evidence="11" type="primary">cobD</name>
    <name evidence="11" type="ORF">LCY76_18365</name>
</gene>
<dbReference type="GO" id="GO:0048472">
    <property type="term" value="F:threonine-phosphate decarboxylase activity"/>
    <property type="evidence" value="ECO:0007669"/>
    <property type="project" value="UniProtKB-EC"/>
</dbReference>
<comment type="caution">
    <text evidence="11">The sequence shown here is derived from an EMBL/GenBank/DDBJ whole genome shotgun (WGS) entry which is preliminary data.</text>
</comment>
<keyword evidence="6" id="KW-0663">Pyridoxal phosphate</keyword>
<reference evidence="11" key="1">
    <citation type="submission" date="2021-09" db="EMBL/GenBank/DDBJ databases">
        <title>Genome analysis of Fictibacillus sp. KIGAM418 isolated from marine sediment.</title>
        <authorList>
            <person name="Seo M.-J."/>
            <person name="Cho E.-S."/>
            <person name="Hwang C.Y."/>
        </authorList>
    </citation>
    <scope>NUCLEOTIDE SEQUENCE</scope>
    <source>
        <strain evidence="11">KIGAM418</strain>
    </source>
</reference>
<protein>
    <recommendedName>
        <fullName evidence="4">threonine-phosphate decarboxylase</fullName>
        <ecNumber evidence="4">4.1.1.81</ecNumber>
    </recommendedName>
    <alternativeName>
        <fullName evidence="8">L-threonine-O-3-phosphate decarboxylase</fullName>
    </alternativeName>
</protein>
<name>A0A9X1XEC8_9BACL</name>
<keyword evidence="5" id="KW-0169">Cobalamin biosynthesis</keyword>
<dbReference type="InterPro" id="IPR004839">
    <property type="entry name" value="Aminotransferase_I/II_large"/>
</dbReference>
<sequence length="359" mass="40715">MLLPNHGANPQLLANSLKISLDENSIDFSVNVNPYPARRRMKDMWFSLYEDILQYPDPSAEPFVQFVSEKEGLNADQILAGNGAAELIFLIAQAYRGTNVLIAAPAFSEYEDACKVNDCNVDFYVTRKEKGWQPDLQELNEKLHGKKLCFLCNPNNPTGTALDLNNLEAIVALCECHHVTLVVDEAFVHFLEKPVSAVHLMKKYSNLILLRSLTKMFHLPGLRLGYAMSSKEQIGKLEKFQPPWSVNGPAQKLGILCLEQEEFADEIAMKTAVERERIFPILDKLGFETSPSTVNFYLLRESGEEKIQLALIKYLMIKGMIVRHTFNFRGLDGHYIRLAIRTPEENDRLLAALEGWKAR</sequence>
<dbReference type="GO" id="GO:0009236">
    <property type="term" value="P:cobalamin biosynthetic process"/>
    <property type="evidence" value="ECO:0007669"/>
    <property type="project" value="UniProtKB-KW"/>
</dbReference>
<dbReference type="InterPro" id="IPR015422">
    <property type="entry name" value="PyrdxlP-dep_Trfase_small"/>
</dbReference>
<dbReference type="PANTHER" id="PTHR42885">
    <property type="entry name" value="HISTIDINOL-PHOSPHATE AMINOTRANSFERASE-RELATED"/>
    <property type="match status" value="1"/>
</dbReference>
<evidence type="ECO:0000256" key="7">
    <source>
        <dbReference type="ARBA" id="ARBA00023239"/>
    </source>
</evidence>
<dbReference type="Gene3D" id="3.90.1150.10">
    <property type="entry name" value="Aspartate Aminotransferase, domain 1"/>
    <property type="match status" value="1"/>
</dbReference>
<keyword evidence="7 11" id="KW-0456">Lyase</keyword>
<evidence type="ECO:0000256" key="6">
    <source>
        <dbReference type="ARBA" id="ARBA00022898"/>
    </source>
</evidence>
<feature type="domain" description="Aminotransferase class I/classII large" evidence="10">
    <location>
        <begin position="25"/>
        <end position="353"/>
    </location>
</feature>
<dbReference type="GO" id="GO:0030170">
    <property type="term" value="F:pyridoxal phosphate binding"/>
    <property type="evidence" value="ECO:0007669"/>
    <property type="project" value="InterPro"/>
</dbReference>
<dbReference type="PANTHER" id="PTHR42885:SF1">
    <property type="entry name" value="THREONINE-PHOSPHATE DECARBOXYLASE"/>
    <property type="match status" value="1"/>
</dbReference>
<organism evidence="11 12">
    <name type="scientific">Fictibacillus marinisediminis</name>
    <dbReference type="NCBI Taxonomy" id="2878389"/>
    <lineage>
        <taxon>Bacteria</taxon>
        <taxon>Bacillati</taxon>
        <taxon>Bacillota</taxon>
        <taxon>Bacilli</taxon>
        <taxon>Bacillales</taxon>
        <taxon>Fictibacillaceae</taxon>
        <taxon>Fictibacillus</taxon>
    </lineage>
</organism>
<comment type="function">
    <text evidence="2">Decarboxylates L-threonine-O-3-phosphate to yield (R)-1-amino-2-propanol O-2-phosphate, the precursor for the linkage between the nucleotide loop and the corrin ring in cobalamin.</text>
</comment>
<keyword evidence="12" id="KW-1185">Reference proteome</keyword>
<evidence type="ECO:0000256" key="2">
    <source>
        <dbReference type="ARBA" id="ARBA00003444"/>
    </source>
</evidence>
<dbReference type="NCBIfam" id="TIGR01140">
    <property type="entry name" value="L_thr_O3P_dcar"/>
    <property type="match status" value="1"/>
</dbReference>
<evidence type="ECO:0000256" key="3">
    <source>
        <dbReference type="ARBA" id="ARBA00004953"/>
    </source>
</evidence>
<dbReference type="AlphaFoldDB" id="A0A9X1XEC8"/>
<dbReference type="EMBL" id="JAIWJX010000002">
    <property type="protein sequence ID" value="MCK6258541.1"/>
    <property type="molecule type" value="Genomic_DNA"/>
</dbReference>
<evidence type="ECO:0000256" key="5">
    <source>
        <dbReference type="ARBA" id="ARBA00022573"/>
    </source>
</evidence>
<dbReference type="Proteomes" id="UP001139011">
    <property type="component" value="Unassembled WGS sequence"/>
</dbReference>
<dbReference type="SUPFAM" id="SSF53383">
    <property type="entry name" value="PLP-dependent transferases"/>
    <property type="match status" value="1"/>
</dbReference>
<dbReference type="Pfam" id="PF00155">
    <property type="entry name" value="Aminotran_1_2"/>
    <property type="match status" value="1"/>
</dbReference>
<comment type="catalytic activity">
    <reaction evidence="9">
        <text>O-phospho-L-threonine + H(+) = (R)-1-aminopropan-2-yl phosphate + CO2</text>
        <dbReference type="Rhea" id="RHEA:11492"/>
        <dbReference type="ChEBI" id="CHEBI:15378"/>
        <dbReference type="ChEBI" id="CHEBI:16526"/>
        <dbReference type="ChEBI" id="CHEBI:58563"/>
        <dbReference type="ChEBI" id="CHEBI:58675"/>
        <dbReference type="EC" id="4.1.1.81"/>
    </reaction>
</comment>
<evidence type="ECO:0000256" key="1">
    <source>
        <dbReference type="ARBA" id="ARBA00001933"/>
    </source>
</evidence>
<comment type="cofactor">
    <cofactor evidence="1">
        <name>pyridoxal 5'-phosphate</name>
        <dbReference type="ChEBI" id="CHEBI:597326"/>
    </cofactor>
</comment>
<accession>A0A9X1XEC8</accession>
<evidence type="ECO:0000313" key="12">
    <source>
        <dbReference type="Proteomes" id="UP001139011"/>
    </source>
</evidence>
<evidence type="ECO:0000256" key="4">
    <source>
        <dbReference type="ARBA" id="ARBA00012285"/>
    </source>
</evidence>